<protein>
    <submittedName>
        <fullName evidence="4">Uncharacterized protein</fullName>
    </submittedName>
</protein>
<feature type="region of interest" description="Disordered" evidence="2">
    <location>
        <begin position="1"/>
        <end position="30"/>
    </location>
</feature>
<dbReference type="GeneID" id="105271530"/>
<feature type="region of interest" description="Disordered" evidence="2">
    <location>
        <begin position="186"/>
        <end position="346"/>
    </location>
</feature>
<keyword evidence="3" id="KW-1185">Reference proteome</keyword>
<name>A0A9R1TLF4_9HYME</name>
<gene>
    <name evidence="4" type="primary">LOC105271530</name>
</gene>
<keyword evidence="1" id="KW-0175">Coiled coil</keyword>
<dbReference type="RefSeq" id="XP_011311422.1">
    <property type="nucleotide sequence ID" value="XM_011313120.1"/>
</dbReference>
<evidence type="ECO:0000256" key="1">
    <source>
        <dbReference type="SAM" id="Coils"/>
    </source>
</evidence>
<dbReference type="OrthoDB" id="10633814at2759"/>
<evidence type="ECO:0000313" key="4">
    <source>
        <dbReference type="RefSeq" id="XP_011311422.1"/>
    </source>
</evidence>
<reference evidence="4" key="1">
    <citation type="submission" date="2025-08" db="UniProtKB">
        <authorList>
            <consortium name="RefSeq"/>
        </authorList>
    </citation>
    <scope>IDENTIFICATION</scope>
    <source>
        <strain evidence="4">USDA-PBARC FA_bdor</strain>
        <tissue evidence="4">Whole organism</tissue>
    </source>
</reference>
<feature type="region of interest" description="Disordered" evidence="2">
    <location>
        <begin position="364"/>
        <end position="411"/>
    </location>
</feature>
<proteinExistence type="predicted"/>
<dbReference type="Proteomes" id="UP000694866">
    <property type="component" value="Unplaced"/>
</dbReference>
<accession>A0A9R1TLF4</accession>
<feature type="compositionally biased region" description="Basic and acidic residues" evidence="2">
    <location>
        <begin position="388"/>
        <end position="397"/>
    </location>
</feature>
<dbReference type="KEGG" id="fas:105271530"/>
<sequence length="509" mass="58228">MNADSTRNCRSSSANINRSSKRQRLDMSTSSVNFTMHDTRSQNQMELRYKNEIKVLRNRLSHTEAAAMQQRTIRKQIEELCEKEKNILGMQIQLEKETVEHLRGDLESAVLRVQEARDAQAAAEAELFRVQTALEEQIAELLIENTRLKEERIQSNSTHTSILSKSNGTYEVDDAEESNLMKINGILHDDSESREGSNSGTPRGRVLKVVVQRLSSKARVYETEGKTHNSKTETSAAQESPNDDGKSPKPVNMLKSKTQKAITTSRKSSFRKVSEPSEVTSSINKNKTPSNQESRKPKSRRHSVPKKNNSSKIKSQGVGGVRRRRTLSRASEEYDPLDTTLEDDLKDLPTDEYESAQDTVHVNSSGVHLSNGADVVHPNNDDPEPNADAEKSRDNSHYKSNGTPDRELSSDGIRIHGRKNYFVKTSSHRYHEIDWDQEFSHRPLHGFFCKKCMFRCSKRERMRDHVWNTHYEGSFLCCHCNPHFPLLWRDSAVRHMEKKHPELNTFKNE</sequence>
<feature type="compositionally biased region" description="Polar residues" evidence="2">
    <location>
        <begin position="1"/>
        <end position="18"/>
    </location>
</feature>
<feature type="coiled-coil region" evidence="1">
    <location>
        <begin position="99"/>
        <end position="151"/>
    </location>
</feature>
<feature type="compositionally biased region" description="Acidic residues" evidence="2">
    <location>
        <begin position="333"/>
        <end position="346"/>
    </location>
</feature>
<feature type="compositionally biased region" description="Polar residues" evidence="2">
    <location>
        <begin position="255"/>
        <end position="267"/>
    </location>
</feature>
<organism evidence="3 4">
    <name type="scientific">Fopius arisanus</name>
    <dbReference type="NCBI Taxonomy" id="64838"/>
    <lineage>
        <taxon>Eukaryota</taxon>
        <taxon>Metazoa</taxon>
        <taxon>Ecdysozoa</taxon>
        <taxon>Arthropoda</taxon>
        <taxon>Hexapoda</taxon>
        <taxon>Insecta</taxon>
        <taxon>Pterygota</taxon>
        <taxon>Neoptera</taxon>
        <taxon>Endopterygota</taxon>
        <taxon>Hymenoptera</taxon>
        <taxon>Apocrita</taxon>
        <taxon>Ichneumonoidea</taxon>
        <taxon>Braconidae</taxon>
        <taxon>Opiinae</taxon>
        <taxon>Fopius</taxon>
    </lineage>
</organism>
<evidence type="ECO:0000313" key="3">
    <source>
        <dbReference type="Proteomes" id="UP000694866"/>
    </source>
</evidence>
<dbReference type="AlphaFoldDB" id="A0A9R1TLF4"/>
<feature type="compositionally biased region" description="Basic and acidic residues" evidence="2">
    <location>
        <begin position="219"/>
        <end position="231"/>
    </location>
</feature>
<evidence type="ECO:0000256" key="2">
    <source>
        <dbReference type="SAM" id="MobiDB-lite"/>
    </source>
</evidence>
<feature type="compositionally biased region" description="Polar residues" evidence="2">
    <location>
        <begin position="277"/>
        <end position="292"/>
    </location>
</feature>